<gene>
    <name evidence="8" type="ORF">EL26_08615</name>
</gene>
<organism evidence="8 9">
    <name type="scientific">Tumebacillus flagellatus</name>
    <dbReference type="NCBI Taxonomy" id="1157490"/>
    <lineage>
        <taxon>Bacteria</taxon>
        <taxon>Bacillati</taxon>
        <taxon>Bacillota</taxon>
        <taxon>Bacilli</taxon>
        <taxon>Bacillales</taxon>
        <taxon>Alicyclobacillaceae</taxon>
        <taxon>Tumebacillus</taxon>
    </lineage>
</organism>
<reference evidence="8 9" key="1">
    <citation type="journal article" date="2013" name="Int. J. Syst. Evol. Microbiol.">
        <title>Tumebacillus flagellatus sp. nov., an alpha-amylase/pullulanase-producing bacterium isolated from cassava wastewater.</title>
        <authorList>
            <person name="Wang Q."/>
            <person name="Xie N."/>
            <person name="Qin Y."/>
            <person name="Shen N."/>
            <person name="Zhu J."/>
            <person name="Mi H."/>
            <person name="Huang R."/>
        </authorList>
    </citation>
    <scope>NUCLEOTIDE SEQUENCE [LARGE SCALE GENOMIC DNA]</scope>
    <source>
        <strain evidence="8 9">GST4</strain>
    </source>
</reference>
<dbReference type="InterPro" id="IPR013324">
    <property type="entry name" value="RNA_pol_sigma_r3/r4-like"/>
</dbReference>
<dbReference type="eggNOG" id="COG1595">
    <property type="taxonomic scope" value="Bacteria"/>
</dbReference>
<dbReference type="InterPro" id="IPR036388">
    <property type="entry name" value="WH-like_DNA-bd_sf"/>
</dbReference>
<evidence type="ECO:0008006" key="10">
    <source>
        <dbReference type="Google" id="ProtNLM"/>
    </source>
</evidence>
<keyword evidence="2" id="KW-0805">Transcription regulation</keyword>
<dbReference type="AlphaFoldDB" id="A0A074LRI6"/>
<protein>
    <recommendedName>
        <fullName evidence="10">RNA polymerase sigma factor</fullName>
    </recommendedName>
</protein>
<evidence type="ECO:0000313" key="9">
    <source>
        <dbReference type="Proteomes" id="UP000027931"/>
    </source>
</evidence>
<dbReference type="GO" id="GO:0006352">
    <property type="term" value="P:DNA-templated transcription initiation"/>
    <property type="evidence" value="ECO:0007669"/>
    <property type="project" value="InterPro"/>
</dbReference>
<dbReference type="RefSeq" id="WP_052036138.1">
    <property type="nucleotide sequence ID" value="NZ_JMIR01000009.1"/>
</dbReference>
<dbReference type="InterPro" id="IPR007627">
    <property type="entry name" value="RNA_pol_sigma70_r2"/>
</dbReference>
<dbReference type="Pfam" id="PF04542">
    <property type="entry name" value="Sigma70_r2"/>
    <property type="match status" value="1"/>
</dbReference>
<dbReference type="Gene3D" id="1.10.1740.10">
    <property type="match status" value="1"/>
</dbReference>
<evidence type="ECO:0000256" key="5">
    <source>
        <dbReference type="ARBA" id="ARBA00023163"/>
    </source>
</evidence>
<keyword evidence="9" id="KW-1185">Reference proteome</keyword>
<evidence type="ECO:0000259" key="6">
    <source>
        <dbReference type="Pfam" id="PF04542"/>
    </source>
</evidence>
<dbReference type="InterPro" id="IPR039425">
    <property type="entry name" value="RNA_pol_sigma-70-like"/>
</dbReference>
<keyword evidence="3" id="KW-0731">Sigma factor</keyword>
<dbReference type="GO" id="GO:0016987">
    <property type="term" value="F:sigma factor activity"/>
    <property type="evidence" value="ECO:0007669"/>
    <property type="project" value="UniProtKB-KW"/>
</dbReference>
<dbReference type="InterPro" id="IPR013249">
    <property type="entry name" value="RNA_pol_sigma70_r4_t2"/>
</dbReference>
<dbReference type="EMBL" id="JMIR01000009">
    <property type="protein sequence ID" value="KEO83704.1"/>
    <property type="molecule type" value="Genomic_DNA"/>
</dbReference>
<dbReference type="InterPro" id="IPR013325">
    <property type="entry name" value="RNA_pol_sigma_r2"/>
</dbReference>
<evidence type="ECO:0000256" key="3">
    <source>
        <dbReference type="ARBA" id="ARBA00023082"/>
    </source>
</evidence>
<dbReference type="Gene3D" id="1.10.10.10">
    <property type="entry name" value="Winged helix-like DNA-binding domain superfamily/Winged helix DNA-binding domain"/>
    <property type="match status" value="1"/>
</dbReference>
<evidence type="ECO:0000259" key="7">
    <source>
        <dbReference type="Pfam" id="PF08281"/>
    </source>
</evidence>
<dbReference type="PANTHER" id="PTHR43133:SF8">
    <property type="entry name" value="RNA POLYMERASE SIGMA FACTOR HI_1459-RELATED"/>
    <property type="match status" value="1"/>
</dbReference>
<dbReference type="PANTHER" id="PTHR43133">
    <property type="entry name" value="RNA POLYMERASE ECF-TYPE SIGMA FACTO"/>
    <property type="match status" value="1"/>
</dbReference>
<keyword evidence="4" id="KW-0238">DNA-binding</keyword>
<dbReference type="NCBIfam" id="TIGR02937">
    <property type="entry name" value="sigma70-ECF"/>
    <property type="match status" value="1"/>
</dbReference>
<comment type="similarity">
    <text evidence="1">Belongs to the sigma-70 factor family. ECF subfamily.</text>
</comment>
<feature type="domain" description="RNA polymerase sigma-70 region 2" evidence="6">
    <location>
        <begin position="17"/>
        <end position="78"/>
    </location>
</feature>
<sequence>MSIQPHTPVLEQQLETARPVLLRYCQKLTGSRWEAEDLVQDTFLKAWAQLQRPHENHRALLFRIAKNAWIDKCRKRNRSKVCSLTEEAQHTDDVEKNALGTSVFQDPTLLLDAMGRLLQALSPLQTAVLLLRDVFEYSNLEVAGMIGTTEGAVKSLLHRARRNLASVQDDEHAELDQTQAERQAQKATLNAYLEAFRTANAAGLVALAQNNVIHPVHALNTLWAQNRHSKVNGTAQANGIGNEHASANGTANTNLHGITNTNFNPNLRPRARKTQPALLLLCA</sequence>
<dbReference type="OrthoDB" id="9784984at2"/>
<accession>A0A074LRI6</accession>
<feature type="domain" description="RNA polymerase sigma factor 70 region 4 type 2" evidence="7">
    <location>
        <begin position="112"/>
        <end position="164"/>
    </location>
</feature>
<evidence type="ECO:0000313" key="8">
    <source>
        <dbReference type="EMBL" id="KEO83704.1"/>
    </source>
</evidence>
<dbReference type="Pfam" id="PF08281">
    <property type="entry name" value="Sigma70_r4_2"/>
    <property type="match status" value="1"/>
</dbReference>
<dbReference type="GO" id="GO:0003677">
    <property type="term" value="F:DNA binding"/>
    <property type="evidence" value="ECO:0007669"/>
    <property type="project" value="UniProtKB-KW"/>
</dbReference>
<dbReference type="SUPFAM" id="SSF88946">
    <property type="entry name" value="Sigma2 domain of RNA polymerase sigma factors"/>
    <property type="match status" value="1"/>
</dbReference>
<evidence type="ECO:0000256" key="2">
    <source>
        <dbReference type="ARBA" id="ARBA00023015"/>
    </source>
</evidence>
<dbReference type="SUPFAM" id="SSF88659">
    <property type="entry name" value="Sigma3 and sigma4 domains of RNA polymerase sigma factors"/>
    <property type="match status" value="1"/>
</dbReference>
<dbReference type="Proteomes" id="UP000027931">
    <property type="component" value="Unassembled WGS sequence"/>
</dbReference>
<name>A0A074LRI6_9BACL</name>
<dbReference type="STRING" id="1157490.EL26_08615"/>
<dbReference type="InterPro" id="IPR014284">
    <property type="entry name" value="RNA_pol_sigma-70_dom"/>
</dbReference>
<evidence type="ECO:0000256" key="1">
    <source>
        <dbReference type="ARBA" id="ARBA00010641"/>
    </source>
</evidence>
<proteinExistence type="inferred from homology"/>
<keyword evidence="5" id="KW-0804">Transcription</keyword>
<comment type="caution">
    <text evidence="8">The sequence shown here is derived from an EMBL/GenBank/DDBJ whole genome shotgun (WGS) entry which is preliminary data.</text>
</comment>
<evidence type="ECO:0000256" key="4">
    <source>
        <dbReference type="ARBA" id="ARBA00023125"/>
    </source>
</evidence>